<name>A0A445FQR8_GLYSO</name>
<dbReference type="EMBL" id="QZWG01000018">
    <property type="protein sequence ID" value="RZB51239.1"/>
    <property type="molecule type" value="Genomic_DNA"/>
</dbReference>
<accession>A0A445FQR8</accession>
<evidence type="ECO:0000313" key="2">
    <source>
        <dbReference type="Proteomes" id="UP000289340"/>
    </source>
</evidence>
<protein>
    <submittedName>
        <fullName evidence="1">Uncharacterized protein</fullName>
    </submittedName>
</protein>
<comment type="caution">
    <text evidence="1">The sequence shown here is derived from an EMBL/GenBank/DDBJ whole genome shotgun (WGS) entry which is preliminary data.</text>
</comment>
<organism evidence="1 2">
    <name type="scientific">Glycine soja</name>
    <name type="common">Wild soybean</name>
    <dbReference type="NCBI Taxonomy" id="3848"/>
    <lineage>
        <taxon>Eukaryota</taxon>
        <taxon>Viridiplantae</taxon>
        <taxon>Streptophyta</taxon>
        <taxon>Embryophyta</taxon>
        <taxon>Tracheophyta</taxon>
        <taxon>Spermatophyta</taxon>
        <taxon>Magnoliopsida</taxon>
        <taxon>eudicotyledons</taxon>
        <taxon>Gunneridae</taxon>
        <taxon>Pentapetalae</taxon>
        <taxon>rosids</taxon>
        <taxon>fabids</taxon>
        <taxon>Fabales</taxon>
        <taxon>Fabaceae</taxon>
        <taxon>Papilionoideae</taxon>
        <taxon>50 kb inversion clade</taxon>
        <taxon>NPAAA clade</taxon>
        <taxon>indigoferoid/millettioid clade</taxon>
        <taxon>Phaseoleae</taxon>
        <taxon>Glycine</taxon>
        <taxon>Glycine subgen. Soja</taxon>
    </lineage>
</organism>
<dbReference type="Proteomes" id="UP000289340">
    <property type="component" value="Chromosome 18"/>
</dbReference>
<keyword evidence="2" id="KW-1185">Reference proteome</keyword>
<sequence length="314" mass="35256">MLKMPFLYFKKNYAPALPLPSSFPSLLRAPSSAFFSLLTHELLLVLLPHEAAVGALSQAVSSSSECLFFFREPFLLPLSVSSSFASSILLFFIEVRFLLPLLPIASIVDCLRMSRSCASSSRWTSVNEELEHIVAHMPMRSIRHSVVFCTIVYIKPIRKDCKRMDAHPHSLMLRPQHLWKQLKKILKMITVGWIGAIILGLQLETGDEVSLEKTIIQWLAASQRATKITMWTKVSGQKKKEIQAAGVSLSEPYALSEVHSSLSVLENPRRGSVREMCAQRATSSPSESFVPYRAQHAQLVRSDFTNSRLASQTR</sequence>
<dbReference type="AlphaFoldDB" id="A0A445FQR8"/>
<evidence type="ECO:0000313" key="1">
    <source>
        <dbReference type="EMBL" id="RZB51239.1"/>
    </source>
</evidence>
<proteinExistence type="predicted"/>
<gene>
    <name evidence="1" type="ORF">D0Y65_047875</name>
</gene>
<reference evidence="1 2" key="1">
    <citation type="submission" date="2018-09" db="EMBL/GenBank/DDBJ databases">
        <title>A high-quality reference genome of wild soybean provides a powerful tool to mine soybean genomes.</title>
        <authorList>
            <person name="Xie M."/>
            <person name="Chung C.Y.L."/>
            <person name="Li M.-W."/>
            <person name="Wong F.-L."/>
            <person name="Chan T.-F."/>
            <person name="Lam H.-M."/>
        </authorList>
    </citation>
    <scope>NUCLEOTIDE SEQUENCE [LARGE SCALE GENOMIC DNA]</scope>
    <source>
        <strain evidence="2">cv. W05</strain>
        <tissue evidence="1">Hypocotyl of etiolated seedlings</tissue>
    </source>
</reference>